<organism evidence="2 3">
    <name type="scientific">Tunturiibacter lichenicola</name>
    <dbReference type="NCBI Taxonomy" id="2051959"/>
    <lineage>
        <taxon>Bacteria</taxon>
        <taxon>Pseudomonadati</taxon>
        <taxon>Acidobacteriota</taxon>
        <taxon>Terriglobia</taxon>
        <taxon>Terriglobales</taxon>
        <taxon>Acidobacteriaceae</taxon>
        <taxon>Tunturiibacter</taxon>
    </lineage>
</organism>
<feature type="transmembrane region" description="Helical" evidence="1">
    <location>
        <begin position="30"/>
        <end position="51"/>
    </location>
</feature>
<dbReference type="Proteomes" id="UP000534186">
    <property type="component" value="Unassembled WGS sequence"/>
</dbReference>
<evidence type="ECO:0000256" key="1">
    <source>
        <dbReference type="SAM" id="Phobius"/>
    </source>
</evidence>
<protein>
    <submittedName>
        <fullName evidence="2">Uncharacterized protein</fullName>
    </submittedName>
</protein>
<evidence type="ECO:0000313" key="2">
    <source>
        <dbReference type="EMBL" id="NYF53728.1"/>
    </source>
</evidence>
<dbReference type="EMBL" id="JACCCV010000002">
    <property type="protein sequence ID" value="NYF53728.1"/>
    <property type="molecule type" value="Genomic_DNA"/>
</dbReference>
<feature type="transmembrane region" description="Helical" evidence="1">
    <location>
        <begin position="63"/>
        <end position="84"/>
    </location>
</feature>
<proteinExistence type="predicted"/>
<comment type="caution">
    <text evidence="2">The sequence shown here is derived from an EMBL/GenBank/DDBJ whole genome shotgun (WGS) entry which is preliminary data.</text>
</comment>
<name>A0A7Y9T488_9BACT</name>
<accession>A0A7Y9T488</accession>
<keyword evidence="1" id="KW-0812">Transmembrane</keyword>
<evidence type="ECO:0000313" key="3">
    <source>
        <dbReference type="Proteomes" id="UP000534186"/>
    </source>
</evidence>
<reference evidence="2 3" key="1">
    <citation type="submission" date="2020-07" db="EMBL/GenBank/DDBJ databases">
        <title>Genomic Encyclopedia of Type Strains, Phase IV (KMG-V): Genome sequencing to study the core and pangenomes of soil and plant-associated prokaryotes.</title>
        <authorList>
            <person name="Whitman W."/>
        </authorList>
    </citation>
    <scope>NUCLEOTIDE SEQUENCE [LARGE SCALE GENOMIC DNA]</scope>
    <source>
        <strain evidence="2 3">M8UP30</strain>
    </source>
</reference>
<gene>
    <name evidence="2" type="ORF">HDF12_004127</name>
</gene>
<dbReference type="AlphaFoldDB" id="A0A7Y9T488"/>
<keyword evidence="1" id="KW-0472">Membrane</keyword>
<keyword evidence="1" id="KW-1133">Transmembrane helix</keyword>
<sequence>MANTLLPIEERNLTPDDVERLDKRRRRGQLFLVLCLQSLIVATLLTLWSGQDLTLSPGWAHPVVYWNAITFAAALVFGIVGVRLKRGSNEFLSY</sequence>